<gene>
    <name evidence="2" type="ORF">RIF23_00155</name>
</gene>
<proteinExistence type="predicted"/>
<evidence type="ECO:0000313" key="3">
    <source>
        <dbReference type="Proteomes" id="UP001250214"/>
    </source>
</evidence>
<feature type="compositionally biased region" description="Low complexity" evidence="1">
    <location>
        <begin position="117"/>
        <end position="127"/>
    </location>
</feature>
<protein>
    <submittedName>
        <fullName evidence="2">Uncharacterized protein</fullName>
    </submittedName>
</protein>
<dbReference type="EMBL" id="JAVLVT010000001">
    <property type="protein sequence ID" value="MDS1268700.1"/>
    <property type="molecule type" value="Genomic_DNA"/>
</dbReference>
<comment type="caution">
    <text evidence="2">The sequence shown here is derived from an EMBL/GenBank/DDBJ whole genome shotgun (WGS) entry which is preliminary data.</text>
</comment>
<sequence length="133" mass="14326">MAEREGTDRETNASTDIIDDALRLVDTLQRKLIVAGVRRGVSGTTSAPAKGDVWEEAVKEEPRQEDPPLDQLVQIARTAAPEVAGHLGRAGSTLLGALGESWQVVERSLRQAEQQRSSSTDTSSDTSELTDGR</sequence>
<dbReference type="Proteomes" id="UP001250214">
    <property type="component" value="Unassembled WGS sequence"/>
</dbReference>
<dbReference type="RefSeq" id="WP_310910222.1">
    <property type="nucleotide sequence ID" value="NZ_JAVLVT010000001.1"/>
</dbReference>
<evidence type="ECO:0000313" key="2">
    <source>
        <dbReference type="EMBL" id="MDS1268700.1"/>
    </source>
</evidence>
<accession>A0ABU2H1K9</accession>
<keyword evidence="3" id="KW-1185">Reference proteome</keyword>
<name>A0ABU2H1K9_9ACTN</name>
<feature type="region of interest" description="Disordered" evidence="1">
    <location>
        <begin position="107"/>
        <end position="133"/>
    </location>
</feature>
<evidence type="ECO:0000256" key="1">
    <source>
        <dbReference type="SAM" id="MobiDB-lite"/>
    </source>
</evidence>
<organism evidence="2 3">
    <name type="scientific">Lipingzhangella rawalii</name>
    <dbReference type="NCBI Taxonomy" id="2055835"/>
    <lineage>
        <taxon>Bacteria</taxon>
        <taxon>Bacillati</taxon>
        <taxon>Actinomycetota</taxon>
        <taxon>Actinomycetes</taxon>
        <taxon>Streptosporangiales</taxon>
        <taxon>Nocardiopsidaceae</taxon>
        <taxon>Lipingzhangella</taxon>
    </lineage>
</organism>
<reference evidence="3" key="1">
    <citation type="submission" date="2023-07" db="EMBL/GenBank/DDBJ databases">
        <title>Novel species in the genus Lipingzhangella isolated from Sambhar Salt Lake.</title>
        <authorList>
            <person name="Jiya N."/>
            <person name="Kajale S."/>
            <person name="Sharma A."/>
        </authorList>
    </citation>
    <scope>NUCLEOTIDE SEQUENCE [LARGE SCALE GENOMIC DNA]</scope>
    <source>
        <strain evidence="3">LS1_29</strain>
    </source>
</reference>